<proteinExistence type="predicted"/>
<dbReference type="EMBL" id="JAUUCC010000088">
    <property type="protein sequence ID" value="MEE2053930.1"/>
    <property type="molecule type" value="Genomic_DNA"/>
</dbReference>
<organism evidence="2 3">
    <name type="scientific">Nocardiopsis tropica</name>
    <dbReference type="NCBI Taxonomy" id="109330"/>
    <lineage>
        <taxon>Bacteria</taxon>
        <taxon>Bacillati</taxon>
        <taxon>Actinomycetota</taxon>
        <taxon>Actinomycetes</taxon>
        <taxon>Streptosporangiales</taxon>
        <taxon>Nocardiopsidaceae</taxon>
        <taxon>Nocardiopsis</taxon>
    </lineage>
</organism>
<accession>A0ABU7KXC0</accession>
<evidence type="ECO:0000256" key="1">
    <source>
        <dbReference type="SAM" id="MobiDB-lite"/>
    </source>
</evidence>
<feature type="region of interest" description="Disordered" evidence="1">
    <location>
        <begin position="359"/>
        <end position="478"/>
    </location>
</feature>
<evidence type="ECO:0000313" key="3">
    <source>
        <dbReference type="Proteomes" id="UP001348641"/>
    </source>
</evidence>
<gene>
    <name evidence="2" type="ORF">Q8A49_25850</name>
</gene>
<dbReference type="Proteomes" id="UP001348641">
    <property type="component" value="Unassembled WGS sequence"/>
</dbReference>
<sequence length="478" mass="52553">MPPERELEDLPDQPLHELMNIFADSDEGGSYPPMVGIDTVTKDPWVADGRYHFHETTNPFTGFSWNYGGHEMDRWWSYRDYYTAYMSTPNGYGYSYETYGIDYAGYTMQRHLWGEKTLSDDKESLHEEGTPPQDTFRQQLSNLALLADYEKNKLVSTSWDITRLQNTIDDLNNLREKLAPYIDGEGGGSLNKLWKEIDTPDGPMQGSAAAAYQYRLKDLAYRMTAVYDKIPDYTKQLGDLRESLKPGTSGLATAVSEALKGTGGTVQGVLDTWYFHTSAGTETFNPERDQFQVLINNGPPGGEPVMGIPGDQATQDNINNTLYQRFRDHYKGVYETVNDLRDNMALYYKSVNDVLPRIEVPTSLPTGTPTGPGPGPGPGGGGGGGPENPFDDWEIENPFDDWEIENPFNGWDEEDMPGPPPPPPPPPPQLPYNGPGTGGDGPGNNEILSPPPPPPNLGLNGPGQGGPEGLGGPPPFTP</sequence>
<evidence type="ECO:0000313" key="2">
    <source>
        <dbReference type="EMBL" id="MEE2053930.1"/>
    </source>
</evidence>
<feature type="compositionally biased region" description="Gly residues" evidence="1">
    <location>
        <begin position="460"/>
        <end position="471"/>
    </location>
</feature>
<reference evidence="2 3" key="1">
    <citation type="submission" date="2023-07" db="EMBL/GenBank/DDBJ databases">
        <authorList>
            <person name="Girao M."/>
            <person name="Carvalho M.F."/>
        </authorList>
    </citation>
    <scope>NUCLEOTIDE SEQUENCE [LARGE SCALE GENOMIC DNA]</scope>
    <source>
        <strain evidence="2 3">66/93</strain>
    </source>
</reference>
<comment type="caution">
    <text evidence="2">The sequence shown here is derived from an EMBL/GenBank/DDBJ whole genome shotgun (WGS) entry which is preliminary data.</text>
</comment>
<name>A0ABU7KXC0_9ACTN</name>
<protein>
    <submittedName>
        <fullName evidence="2">Uncharacterized protein</fullName>
    </submittedName>
</protein>
<feature type="non-terminal residue" evidence="2">
    <location>
        <position position="478"/>
    </location>
</feature>
<feature type="compositionally biased region" description="Pro residues" evidence="1">
    <location>
        <begin position="417"/>
        <end position="430"/>
    </location>
</feature>
<feature type="compositionally biased region" description="Acidic residues" evidence="1">
    <location>
        <begin position="389"/>
        <end position="404"/>
    </location>
</feature>